<feature type="transmembrane region" description="Helical" evidence="1">
    <location>
        <begin position="12"/>
        <end position="30"/>
    </location>
</feature>
<name>A0ABV7KYK0_9PROT</name>
<proteinExistence type="predicted"/>
<keyword evidence="1" id="KW-0472">Membrane</keyword>
<dbReference type="EMBL" id="JBHRTR010000022">
    <property type="protein sequence ID" value="MFC3227381.1"/>
    <property type="molecule type" value="Genomic_DNA"/>
</dbReference>
<organism evidence="2 3">
    <name type="scientific">Marinibaculum pumilum</name>
    <dbReference type="NCBI Taxonomy" id="1766165"/>
    <lineage>
        <taxon>Bacteria</taxon>
        <taxon>Pseudomonadati</taxon>
        <taxon>Pseudomonadota</taxon>
        <taxon>Alphaproteobacteria</taxon>
        <taxon>Rhodospirillales</taxon>
        <taxon>Rhodospirillaceae</taxon>
        <taxon>Marinibaculum</taxon>
    </lineage>
</organism>
<evidence type="ECO:0000313" key="2">
    <source>
        <dbReference type="EMBL" id="MFC3227381.1"/>
    </source>
</evidence>
<keyword evidence="1" id="KW-0812">Transmembrane</keyword>
<dbReference type="Proteomes" id="UP001595528">
    <property type="component" value="Unassembled WGS sequence"/>
</dbReference>
<keyword evidence="3" id="KW-1185">Reference proteome</keyword>
<dbReference type="RefSeq" id="WP_379899547.1">
    <property type="nucleotide sequence ID" value="NZ_JBHRTR010000022.1"/>
</dbReference>
<gene>
    <name evidence="2" type="ORF">ACFOGJ_09080</name>
</gene>
<evidence type="ECO:0000313" key="3">
    <source>
        <dbReference type="Proteomes" id="UP001595528"/>
    </source>
</evidence>
<accession>A0ABV7KYK0</accession>
<comment type="caution">
    <text evidence="2">The sequence shown here is derived from an EMBL/GenBank/DDBJ whole genome shotgun (WGS) entry which is preliminary data.</text>
</comment>
<sequence>MTSDTFFRRLHGTLGLACIAIAWAGVKFAGMTAEDSFTLLAAGAFNVGIAALWFRD</sequence>
<protein>
    <submittedName>
        <fullName evidence="2">Uncharacterized protein</fullName>
    </submittedName>
</protein>
<keyword evidence="1" id="KW-1133">Transmembrane helix</keyword>
<feature type="transmembrane region" description="Helical" evidence="1">
    <location>
        <begin position="36"/>
        <end position="54"/>
    </location>
</feature>
<evidence type="ECO:0000256" key="1">
    <source>
        <dbReference type="SAM" id="Phobius"/>
    </source>
</evidence>
<reference evidence="3" key="1">
    <citation type="journal article" date="2019" name="Int. J. Syst. Evol. Microbiol.">
        <title>The Global Catalogue of Microorganisms (GCM) 10K type strain sequencing project: providing services to taxonomists for standard genome sequencing and annotation.</title>
        <authorList>
            <consortium name="The Broad Institute Genomics Platform"/>
            <consortium name="The Broad Institute Genome Sequencing Center for Infectious Disease"/>
            <person name="Wu L."/>
            <person name="Ma J."/>
        </authorList>
    </citation>
    <scope>NUCLEOTIDE SEQUENCE [LARGE SCALE GENOMIC DNA]</scope>
    <source>
        <strain evidence="3">KCTC 42964</strain>
    </source>
</reference>